<feature type="transmembrane region" description="Helical" evidence="8">
    <location>
        <begin position="102"/>
        <end position="122"/>
    </location>
</feature>
<evidence type="ECO:0000256" key="7">
    <source>
        <dbReference type="PIRNR" id="PIRNR002744"/>
    </source>
</evidence>
<dbReference type="STRING" id="1262585.BJI46_03480"/>
<sequence length="503" mass="54743">MKISEISSIERNGIDIIPEQDRTSSPKDLFRLIFGGANTFATVVLGSFPILFGLSLSAGMCAILLGVFIGSIILAPMGLFGPINGTNNAVSSGAHFGIHGRIVGSFLSLLTAITFFALSVWSSGDALIGGLRRTIGLENSHVNLSIAYACFAFVVLLISIYGYKWLLLVSKFAVFTATAMFVLGFFAFFPEIDFAYQGHTTLGQPGFWAVFIGATLIAMSNPISFGAFLGDWARYIPTKTSKISIMMAVIFAQMATLLPFFFGLFTAAIIAIKAPFYLEENNYIGGLLALAPDWYYIPLCIIAIIGGLSTGTTALYGTGLDISSIFPKLLNRIQATILTGILSVLLIFIGRFVFNLTLAVSTFACLIIVCTTPWIMIMVIGFIQRKGYYNAQDLQVFNRGEHGGVYWFHHGWNWRGMIAWIPSAIIGVMFVNIPGQFVGVLGNIFSGIDMSLIITIALSTAIYLFLLKLFPEPAEVYAPAFPTIMTENNPDDTWTTSSLDGRK</sequence>
<dbReference type="InterPro" id="IPR026030">
    <property type="entry name" value="Pur-cyt_permease_Fcy2/21/22"/>
</dbReference>
<dbReference type="OrthoDB" id="9809167at2"/>
<dbReference type="PIRSF" id="PIRSF002744">
    <property type="entry name" value="Pur-cyt_permease"/>
    <property type="match status" value="1"/>
</dbReference>
<keyword evidence="3 7" id="KW-0813">Transport</keyword>
<evidence type="ECO:0000256" key="4">
    <source>
        <dbReference type="ARBA" id="ARBA00022692"/>
    </source>
</evidence>
<keyword evidence="5 8" id="KW-1133">Transmembrane helix</keyword>
<dbReference type="InterPro" id="IPR001248">
    <property type="entry name" value="Pur-cyt_permease"/>
</dbReference>
<dbReference type="Gene3D" id="1.10.4160.10">
    <property type="entry name" value="Hydantoin permease"/>
    <property type="match status" value="1"/>
</dbReference>
<protein>
    <submittedName>
        <fullName evidence="9">Nitrate reductase</fullName>
    </submittedName>
</protein>
<comment type="caution">
    <text evidence="9">The sequence shown here is derived from an EMBL/GenBank/DDBJ whole genome shotgun (WGS) entry which is preliminary data.</text>
</comment>
<gene>
    <name evidence="9" type="ORF">BJI46_03480</name>
</gene>
<feature type="transmembrane region" description="Helical" evidence="8">
    <location>
        <begin position="208"/>
        <end position="233"/>
    </location>
</feature>
<feature type="transmembrane region" description="Helical" evidence="8">
    <location>
        <begin position="29"/>
        <end position="51"/>
    </location>
</feature>
<organism evidence="9 10">
    <name type="scientific">Acinetobacter qingfengensis</name>
    <dbReference type="NCBI Taxonomy" id="1262585"/>
    <lineage>
        <taxon>Bacteria</taxon>
        <taxon>Pseudomonadati</taxon>
        <taxon>Pseudomonadota</taxon>
        <taxon>Gammaproteobacteria</taxon>
        <taxon>Moraxellales</taxon>
        <taxon>Moraxellaceae</taxon>
        <taxon>Acinetobacter</taxon>
    </lineage>
</organism>
<dbReference type="EMBL" id="MKKK01000034">
    <property type="protein sequence ID" value="OEY94414.1"/>
    <property type="molecule type" value="Genomic_DNA"/>
</dbReference>
<evidence type="ECO:0000256" key="5">
    <source>
        <dbReference type="ARBA" id="ARBA00022989"/>
    </source>
</evidence>
<evidence type="ECO:0000256" key="3">
    <source>
        <dbReference type="ARBA" id="ARBA00022448"/>
    </source>
</evidence>
<feature type="transmembrane region" description="Helical" evidence="8">
    <location>
        <begin position="444"/>
        <end position="466"/>
    </location>
</feature>
<evidence type="ECO:0000256" key="8">
    <source>
        <dbReference type="SAM" id="Phobius"/>
    </source>
</evidence>
<name>A0A1E7R514_9GAMM</name>
<feature type="transmembrane region" description="Helical" evidence="8">
    <location>
        <begin position="360"/>
        <end position="383"/>
    </location>
</feature>
<dbReference type="GO" id="GO:0005886">
    <property type="term" value="C:plasma membrane"/>
    <property type="evidence" value="ECO:0007669"/>
    <property type="project" value="TreeGrafter"/>
</dbReference>
<evidence type="ECO:0000313" key="10">
    <source>
        <dbReference type="Proteomes" id="UP000185895"/>
    </source>
</evidence>
<dbReference type="RefSeq" id="WP_070070221.1">
    <property type="nucleotide sequence ID" value="NZ_MKKK01000034.1"/>
</dbReference>
<evidence type="ECO:0000313" key="9">
    <source>
        <dbReference type="EMBL" id="OEY94414.1"/>
    </source>
</evidence>
<feature type="transmembrane region" description="Helical" evidence="8">
    <location>
        <begin position="142"/>
        <end position="161"/>
    </location>
</feature>
<dbReference type="PANTHER" id="PTHR31806">
    <property type="entry name" value="PURINE-CYTOSINE PERMEASE FCY2-RELATED"/>
    <property type="match status" value="1"/>
</dbReference>
<comment type="similarity">
    <text evidence="2 7">Belongs to the purine-cytosine permease (2.A.39) family.</text>
</comment>
<evidence type="ECO:0000256" key="1">
    <source>
        <dbReference type="ARBA" id="ARBA00004141"/>
    </source>
</evidence>
<dbReference type="GO" id="GO:0022857">
    <property type="term" value="F:transmembrane transporter activity"/>
    <property type="evidence" value="ECO:0007669"/>
    <property type="project" value="InterPro"/>
</dbReference>
<dbReference type="Pfam" id="PF02133">
    <property type="entry name" value="Transp_cyt_pur"/>
    <property type="match status" value="1"/>
</dbReference>
<dbReference type="Proteomes" id="UP000185895">
    <property type="component" value="Unassembled WGS sequence"/>
</dbReference>
<feature type="transmembrane region" description="Helical" evidence="8">
    <location>
        <begin position="294"/>
        <end position="317"/>
    </location>
</feature>
<feature type="transmembrane region" description="Helical" evidence="8">
    <location>
        <begin position="245"/>
        <end position="274"/>
    </location>
</feature>
<keyword evidence="10" id="KW-1185">Reference proteome</keyword>
<feature type="transmembrane region" description="Helical" evidence="8">
    <location>
        <begin position="168"/>
        <end position="188"/>
    </location>
</feature>
<reference evidence="9 10" key="1">
    <citation type="submission" date="2016-09" db="EMBL/GenBank/DDBJ databases">
        <authorList>
            <person name="Capua I."/>
            <person name="De Benedictis P."/>
            <person name="Joannis T."/>
            <person name="Lombin L.H."/>
            <person name="Cattoli G."/>
        </authorList>
    </citation>
    <scope>NUCLEOTIDE SEQUENCE [LARGE SCALE GENOMIC DNA]</scope>
    <source>
        <strain evidence="9 10">ANC 4671</strain>
    </source>
</reference>
<feature type="transmembrane region" description="Helical" evidence="8">
    <location>
        <begin position="417"/>
        <end position="438"/>
    </location>
</feature>
<keyword evidence="4 8" id="KW-0812">Transmembrane</keyword>
<accession>A0A1E7R514</accession>
<feature type="transmembrane region" description="Helical" evidence="8">
    <location>
        <begin position="57"/>
        <end position="81"/>
    </location>
</feature>
<feature type="transmembrane region" description="Helical" evidence="8">
    <location>
        <begin position="329"/>
        <end position="354"/>
    </location>
</feature>
<evidence type="ECO:0000256" key="6">
    <source>
        <dbReference type="ARBA" id="ARBA00023136"/>
    </source>
</evidence>
<proteinExistence type="inferred from homology"/>
<comment type="subcellular location">
    <subcellularLocation>
        <location evidence="1">Membrane</location>
        <topology evidence="1">Multi-pass membrane protein</topology>
    </subcellularLocation>
</comment>
<dbReference type="AlphaFoldDB" id="A0A1E7R514"/>
<keyword evidence="6 7" id="KW-0472">Membrane</keyword>
<dbReference type="PANTHER" id="PTHR31806:SF1">
    <property type="entry name" value="PURINE-CYTOSINE PERMEASE FCY2-RELATED"/>
    <property type="match status" value="1"/>
</dbReference>
<evidence type="ECO:0000256" key="2">
    <source>
        <dbReference type="ARBA" id="ARBA00008974"/>
    </source>
</evidence>